<dbReference type="Proteomes" id="UP001153069">
    <property type="component" value="Unassembled WGS sequence"/>
</dbReference>
<name>A0A9N8DZK1_9STRA</name>
<evidence type="ECO:0000313" key="2">
    <source>
        <dbReference type="Proteomes" id="UP001153069"/>
    </source>
</evidence>
<proteinExistence type="predicted"/>
<keyword evidence="2" id="KW-1185">Reference proteome</keyword>
<dbReference type="Gene3D" id="3.80.10.10">
    <property type="entry name" value="Ribonuclease Inhibitor"/>
    <property type="match status" value="1"/>
</dbReference>
<gene>
    <name evidence="1" type="ORF">SEMRO_503_G155790.1</name>
</gene>
<accession>A0A9N8DZK1</accession>
<comment type="caution">
    <text evidence="1">The sequence shown here is derived from an EMBL/GenBank/DDBJ whole genome shotgun (WGS) entry which is preliminary data.</text>
</comment>
<organism evidence="1 2">
    <name type="scientific">Seminavis robusta</name>
    <dbReference type="NCBI Taxonomy" id="568900"/>
    <lineage>
        <taxon>Eukaryota</taxon>
        <taxon>Sar</taxon>
        <taxon>Stramenopiles</taxon>
        <taxon>Ochrophyta</taxon>
        <taxon>Bacillariophyta</taxon>
        <taxon>Bacillariophyceae</taxon>
        <taxon>Bacillariophycidae</taxon>
        <taxon>Naviculales</taxon>
        <taxon>Naviculaceae</taxon>
        <taxon>Seminavis</taxon>
    </lineage>
</organism>
<dbReference type="EMBL" id="CAICTM010000502">
    <property type="protein sequence ID" value="CAB9511787.1"/>
    <property type="molecule type" value="Genomic_DNA"/>
</dbReference>
<protein>
    <submittedName>
        <fullName evidence="1">Uncharacterized protein</fullName>
    </submittedName>
</protein>
<dbReference type="AlphaFoldDB" id="A0A9N8DZK1"/>
<dbReference type="InterPro" id="IPR032675">
    <property type="entry name" value="LRR_dom_sf"/>
</dbReference>
<dbReference type="SUPFAM" id="SSF52047">
    <property type="entry name" value="RNI-like"/>
    <property type="match status" value="1"/>
</dbReference>
<sequence length="605" mass="67307">MADNNFQARNNVQDDEDGGAISEAPAALISVALARKLLRYSKNATDLPVTLNLDFSQCSSKEALEFVGEALRCNTLIENLTIELCDEEEQSMSAETLQDLCYFISHNPSLRLLMIGGGSDLANSKEISQTLLEAAKQNNSIERIQIGSPSDATMDSMPENYDCLSSCRELELRGLTEQLAQSTWPENHSIETLRLFCQESQSKKEFESNLSTILEKLEQSPSARRIRHLDLSGWSKMMSTFLSSPNSAVQRLKLTEVSFQHSDIGCSPMDGLLWGLVGRGDAATTSLDIHDCGFDALSIKKLLNALKHNHLAINHLRIHGLDAFRGQDLRDLLTLPCLESLGLLCWGTDTDDVDKHIGSVDEGLQECSLSSVTISTGMLARLERGLTTALSQLSLTRLDLFRCDLFEADIDCLVRLIKDKNCHLQHLSLTSVSCMTEEGSLESKVFECLHYDVCLASLQWMYYVDETPYALFEAAGNTNIEKWTLKTFKIFTPDASAPGFHDAIDSIASSMSANWELEELAIAGVAYDFDDPYPEPIATVGQLEQISAYENRNRMKKLIFSPALHNMTKAECVGILASLWEGRGLPDWLSLALWLIEEVPHHFFE</sequence>
<reference evidence="1" key="1">
    <citation type="submission" date="2020-06" db="EMBL/GenBank/DDBJ databases">
        <authorList>
            <consortium name="Plant Systems Biology data submission"/>
        </authorList>
    </citation>
    <scope>NUCLEOTIDE SEQUENCE</scope>
    <source>
        <strain evidence="1">D6</strain>
    </source>
</reference>
<evidence type="ECO:0000313" key="1">
    <source>
        <dbReference type="EMBL" id="CAB9511787.1"/>
    </source>
</evidence>